<accession>A0A3S8R8I0</accession>
<evidence type="ECO:0000313" key="2">
    <source>
        <dbReference type="EMBL" id="AZJ36076.1"/>
    </source>
</evidence>
<dbReference type="PROSITE" id="PS51257">
    <property type="entry name" value="PROKAR_LIPOPROTEIN"/>
    <property type="match status" value="1"/>
</dbReference>
<dbReference type="Proteomes" id="UP000274593">
    <property type="component" value="Chromosome"/>
</dbReference>
<dbReference type="RefSeq" id="WP_125067823.1">
    <property type="nucleotide sequence ID" value="NZ_CP032548.1"/>
</dbReference>
<name>A0A3S8R8I0_9FLAO</name>
<keyword evidence="1" id="KW-0732">Signal</keyword>
<evidence type="ECO:0000313" key="3">
    <source>
        <dbReference type="Proteomes" id="UP000274593"/>
    </source>
</evidence>
<proteinExistence type="predicted"/>
<dbReference type="AlphaFoldDB" id="A0A3S8R8I0"/>
<keyword evidence="3" id="KW-1185">Reference proteome</keyword>
<gene>
    <name evidence="2" type="ORF">D6T69_11275</name>
</gene>
<feature type="signal peptide" evidence="1">
    <location>
        <begin position="1"/>
        <end position="22"/>
    </location>
</feature>
<dbReference type="Gene3D" id="2.60.20.10">
    <property type="entry name" value="Crystallins"/>
    <property type="match status" value="1"/>
</dbReference>
<evidence type="ECO:0000256" key="1">
    <source>
        <dbReference type="SAM" id="SignalP"/>
    </source>
</evidence>
<dbReference type="KEGG" id="tsig:D6T69_11275"/>
<sequence>MKKQNFLWMAVMCFTLFFSCQSEDVIENESTNKEEVQLAKQGTVTINHTYDYYGKQFKVSYVYNEESGEVLKTDGDVDLAQEIFGDEERAPKSLFFDNQKEGSTDIQVKVFDNGEDLQEYASKVAEEFPGDQVATEGRSSKCDSYDIYGTGDFYFYKHAYYNTYMSGMSRMNRYYYRDHWVGSGYNDQLSSLIVKKPWNRRALVYLYQHSCYGGKVIGFYQSTGPSGFGIANLKWYTMSGWWFWRKSWNDQVSSTKGWAW</sequence>
<dbReference type="EMBL" id="CP032548">
    <property type="protein sequence ID" value="AZJ36076.1"/>
    <property type="molecule type" value="Genomic_DNA"/>
</dbReference>
<organism evidence="2 3">
    <name type="scientific">Tenacibaculum singaporense</name>
    <dbReference type="NCBI Taxonomy" id="2358479"/>
    <lineage>
        <taxon>Bacteria</taxon>
        <taxon>Pseudomonadati</taxon>
        <taxon>Bacteroidota</taxon>
        <taxon>Flavobacteriia</taxon>
        <taxon>Flavobacteriales</taxon>
        <taxon>Flavobacteriaceae</taxon>
        <taxon>Tenacibaculum</taxon>
    </lineage>
</organism>
<protein>
    <recommendedName>
        <fullName evidence="4">DUF4595 domain-containing protein</fullName>
    </recommendedName>
</protein>
<feature type="chain" id="PRO_5019169189" description="DUF4595 domain-containing protein" evidence="1">
    <location>
        <begin position="23"/>
        <end position="260"/>
    </location>
</feature>
<evidence type="ECO:0008006" key="4">
    <source>
        <dbReference type="Google" id="ProtNLM"/>
    </source>
</evidence>
<reference evidence="2 3" key="1">
    <citation type="submission" date="2018-09" db="EMBL/GenBank/DDBJ databases">
        <title>Insights into the microbiota of Asian seabass (Lates calcarifer) with tenacibaculosis symptoms and description of sp. nov. Tenacibaculum singaporense.</title>
        <authorList>
            <person name="Miyake S."/>
            <person name="Soh M."/>
            <person name="Azman M.N."/>
            <person name="Ngoh S.Y."/>
            <person name="Orban L."/>
        </authorList>
    </citation>
    <scope>NUCLEOTIDE SEQUENCE [LARGE SCALE GENOMIC DNA]</scope>
    <source>
        <strain evidence="2 3">DSM 106434</strain>
    </source>
</reference>